<protein>
    <submittedName>
        <fullName evidence="2">Uncharacterized protein</fullName>
    </submittedName>
</protein>
<feature type="region of interest" description="Disordered" evidence="1">
    <location>
        <begin position="15"/>
        <end position="41"/>
    </location>
</feature>
<evidence type="ECO:0000256" key="1">
    <source>
        <dbReference type="SAM" id="MobiDB-lite"/>
    </source>
</evidence>
<dbReference type="HOGENOM" id="CLU_206087_0_0_1"/>
<proteinExistence type="predicted"/>
<evidence type="ECO:0000313" key="2">
    <source>
        <dbReference type="EMBL" id="EWY81073.1"/>
    </source>
</evidence>
<name>W9HEV4_FUSOX</name>
<sequence>MDTEGKFMDMEEYEAISAKAAQPQKVMEEEKSESRRRELMQSLESTRLTQTLRETLASKEARIKEL</sequence>
<evidence type="ECO:0000313" key="3">
    <source>
        <dbReference type="Proteomes" id="UP000030753"/>
    </source>
</evidence>
<dbReference type="AlphaFoldDB" id="W9HEV4"/>
<dbReference type="EMBL" id="JH717849">
    <property type="protein sequence ID" value="EWY81073.1"/>
    <property type="molecule type" value="Genomic_DNA"/>
</dbReference>
<dbReference type="Proteomes" id="UP000030753">
    <property type="component" value="Unassembled WGS sequence"/>
</dbReference>
<gene>
    <name evidence="2" type="ORF">FOYG_15356</name>
</gene>
<organism evidence="2 3">
    <name type="scientific">Fusarium oxysporum NRRL 32931</name>
    <dbReference type="NCBI Taxonomy" id="660029"/>
    <lineage>
        <taxon>Eukaryota</taxon>
        <taxon>Fungi</taxon>
        <taxon>Dikarya</taxon>
        <taxon>Ascomycota</taxon>
        <taxon>Pezizomycotina</taxon>
        <taxon>Sordariomycetes</taxon>
        <taxon>Hypocreomycetidae</taxon>
        <taxon>Hypocreales</taxon>
        <taxon>Nectriaceae</taxon>
        <taxon>Fusarium</taxon>
        <taxon>Fusarium oxysporum species complex</taxon>
    </lineage>
</organism>
<feature type="compositionally biased region" description="Basic and acidic residues" evidence="1">
    <location>
        <begin position="26"/>
        <end position="39"/>
    </location>
</feature>
<accession>W9HEV4</accession>
<reference evidence="2 3" key="1">
    <citation type="submission" date="2011-06" db="EMBL/GenBank/DDBJ databases">
        <title>The Genome Sequence of Fusarium oxysporum FOSC 3-a.</title>
        <authorList>
            <consortium name="The Broad Institute Genome Sequencing Platform"/>
            <person name="Ma L.-J."/>
            <person name="Gale L.R."/>
            <person name="Schwartz D.C."/>
            <person name="Zhou S."/>
            <person name="Corby-Kistler H."/>
            <person name="Young S.K."/>
            <person name="Zeng Q."/>
            <person name="Gargeya S."/>
            <person name="Fitzgerald M."/>
            <person name="Haas B."/>
            <person name="Abouelleil A."/>
            <person name="Alvarado L."/>
            <person name="Arachchi H.M."/>
            <person name="Berlin A."/>
            <person name="Brown A."/>
            <person name="Chapman S.B."/>
            <person name="Chen Z."/>
            <person name="Dunbar C."/>
            <person name="Freedman E."/>
            <person name="Gearin G."/>
            <person name="Gellesch M."/>
            <person name="Goldberg J."/>
            <person name="Griggs A."/>
            <person name="Gujja S."/>
            <person name="Heiman D."/>
            <person name="Howarth C."/>
            <person name="Larson L."/>
            <person name="Lui A."/>
            <person name="MacDonald P.J.P."/>
            <person name="Mehta T."/>
            <person name="Montmayeur A."/>
            <person name="Murphy C."/>
            <person name="Neiman D."/>
            <person name="Pearson M."/>
            <person name="Priest M."/>
            <person name="Roberts A."/>
            <person name="Saif S."/>
            <person name="Shea T."/>
            <person name="Shenoy N."/>
            <person name="Sisk P."/>
            <person name="Stolte C."/>
            <person name="Sykes S."/>
            <person name="Wortman J."/>
            <person name="Nusbaum C."/>
            <person name="Birren B."/>
        </authorList>
    </citation>
    <scope>NUCLEOTIDE SEQUENCE [LARGE SCALE GENOMIC DNA]</scope>
    <source>
        <strain evidence="3">FOSC 3-a</strain>
    </source>
</reference>